<protein>
    <submittedName>
        <fullName evidence="1">Uncharacterized protein</fullName>
    </submittedName>
</protein>
<name>A0A097ESK8_9LEPT</name>
<gene>
    <name evidence="1" type="ORF">LSS_21855</name>
</gene>
<evidence type="ECO:0000313" key="2">
    <source>
        <dbReference type="Proteomes" id="UP000035800"/>
    </source>
</evidence>
<dbReference type="KEGG" id="lst:LSS_21855"/>
<organism evidence="1 2">
    <name type="scientific">Leptospira santarosai serovar Shermani str. LT 821</name>
    <dbReference type="NCBI Taxonomy" id="758847"/>
    <lineage>
        <taxon>Bacteria</taxon>
        <taxon>Pseudomonadati</taxon>
        <taxon>Spirochaetota</taxon>
        <taxon>Spirochaetia</taxon>
        <taxon>Leptospirales</taxon>
        <taxon>Leptospiraceae</taxon>
        <taxon>Leptospira</taxon>
    </lineage>
</organism>
<dbReference type="AlphaFoldDB" id="A0A097ESK8"/>
<evidence type="ECO:0000313" key="1">
    <source>
        <dbReference type="EMBL" id="AIT10922.1"/>
    </source>
</evidence>
<reference evidence="1 2" key="1">
    <citation type="journal article" date="2012" name="Gene">
        <title>Sequence of Leptospira santarosai serovar Shermani genome and prediction of virulence-associated genes.</title>
        <authorList>
            <person name="Chou L.F."/>
            <person name="Chen Y.T."/>
            <person name="Lu C.W."/>
            <person name="Ko Y.C."/>
            <person name="Tang C.Y."/>
            <person name="Pan M.J."/>
            <person name="Tian Y.C."/>
            <person name="Chiu C.H."/>
            <person name="Hung C.C."/>
            <person name="Yang C.W."/>
        </authorList>
    </citation>
    <scope>NUCLEOTIDE SEQUENCE [LARGE SCALE GENOMIC DNA]</scope>
    <source>
        <strain evidence="1">LT 821</strain>
    </source>
</reference>
<reference evidence="1 2" key="2">
    <citation type="journal article" date="2014" name="Emerg. Microbes Infect.">
        <title>Potential impact on kidney infection: a whole-genome analysis of Leptospira santarosai serovar Shermani.</title>
        <authorList>
            <person name="Chou L.F."/>
            <person name="Chen T.W."/>
            <person name="Ko Y.C."/>
            <person name="Pan M.J."/>
            <person name="Tian Y.C."/>
            <person name="Chiu C.H."/>
            <person name="Tang P."/>
            <person name="Hung C.C."/>
            <person name="Yang C.W."/>
        </authorList>
    </citation>
    <scope>NUCLEOTIDE SEQUENCE</scope>
    <source>
        <strain evidence="1 2">LT 821</strain>
    </source>
</reference>
<sequence>MVIFGFAVSDFVVAIHQNFIVKNSFKPTKKASRDVICRNSYFPKILLLKPSCVSSHILLFTEK</sequence>
<accession>A0A097ESK8</accession>
<dbReference type="EMBL" id="CP006694">
    <property type="protein sequence ID" value="AIT10922.1"/>
    <property type="molecule type" value="Genomic_DNA"/>
</dbReference>
<dbReference type="Proteomes" id="UP000035800">
    <property type="component" value="Chromosome I"/>
</dbReference>
<proteinExistence type="predicted"/>